<dbReference type="RefSeq" id="WP_311652090.1">
    <property type="nucleotide sequence ID" value="NZ_JAVRIB010000004.1"/>
</dbReference>
<gene>
    <name evidence="1" type="ORF">RM532_05115</name>
</gene>
<reference evidence="1 2" key="1">
    <citation type="submission" date="2023-09" db="EMBL/GenBank/DDBJ databases">
        <authorList>
            <person name="Rey-Velasco X."/>
        </authorList>
    </citation>
    <scope>NUCLEOTIDE SEQUENCE [LARGE SCALE GENOMIC DNA]</scope>
    <source>
        <strain evidence="1 2">W335</strain>
    </source>
</reference>
<sequence length="41" mass="4659">MADAPALNILKEYQKYFFKAIKLERDASRGQRGDLEACSPN</sequence>
<organism evidence="1 2">
    <name type="scientific">Spectribacter hydrogenoxidans</name>
    <dbReference type="NCBI Taxonomy" id="3075608"/>
    <lineage>
        <taxon>Bacteria</taxon>
        <taxon>Pseudomonadati</taxon>
        <taxon>Pseudomonadota</taxon>
        <taxon>Gammaproteobacteria</taxon>
        <taxon>Salinisphaerales</taxon>
        <taxon>Salinisphaeraceae</taxon>
        <taxon>Spectribacter</taxon>
    </lineage>
</organism>
<evidence type="ECO:0000313" key="1">
    <source>
        <dbReference type="EMBL" id="MDT0634332.1"/>
    </source>
</evidence>
<name>A0ABU3BYD9_9GAMM</name>
<proteinExistence type="predicted"/>
<accession>A0ABU3BYD9</accession>
<dbReference type="EMBL" id="JAVRIB010000004">
    <property type="protein sequence ID" value="MDT0634332.1"/>
    <property type="molecule type" value="Genomic_DNA"/>
</dbReference>
<protein>
    <submittedName>
        <fullName evidence="1">Uncharacterized protein</fullName>
    </submittedName>
</protein>
<comment type="caution">
    <text evidence="1">The sequence shown here is derived from an EMBL/GenBank/DDBJ whole genome shotgun (WGS) entry which is preliminary data.</text>
</comment>
<evidence type="ECO:0000313" key="2">
    <source>
        <dbReference type="Proteomes" id="UP001251857"/>
    </source>
</evidence>
<dbReference type="Proteomes" id="UP001251857">
    <property type="component" value="Unassembled WGS sequence"/>
</dbReference>
<keyword evidence="2" id="KW-1185">Reference proteome</keyword>